<dbReference type="HOGENOM" id="CLU_3003159_0_0_2"/>
<evidence type="ECO:0000313" key="2">
    <source>
        <dbReference type="EMBL" id="EHQ35275.1"/>
    </source>
</evidence>
<dbReference type="InParanoid" id="H1Z0L8"/>
<evidence type="ECO:0000313" key="3">
    <source>
        <dbReference type="Proteomes" id="UP000005741"/>
    </source>
</evidence>
<dbReference type="Proteomes" id="UP000005741">
    <property type="component" value="Chromosome"/>
</dbReference>
<sequence>MKYNTREMIVFAGSTLAIIASIFNIASGADGTGLWVSVFVILMFAIVIAATLRKEE</sequence>
<feature type="transmembrane region" description="Helical" evidence="1">
    <location>
        <begin position="7"/>
        <end position="26"/>
    </location>
</feature>
<keyword evidence="1" id="KW-0472">Membrane</keyword>
<accession>H1Z0L8</accession>
<gene>
    <name evidence="2" type="ORF">Metlim_1164</name>
</gene>
<evidence type="ECO:0000256" key="1">
    <source>
        <dbReference type="SAM" id="Phobius"/>
    </source>
</evidence>
<protein>
    <submittedName>
        <fullName evidence="2">Uncharacterized protein</fullName>
    </submittedName>
</protein>
<keyword evidence="1" id="KW-1133">Transmembrane helix</keyword>
<keyword evidence="1" id="KW-0812">Transmembrane</keyword>
<reference evidence="2 3" key="1">
    <citation type="submission" date="2011-10" db="EMBL/GenBank/DDBJ databases">
        <title>The Improved High-Quality Draft genome of Methanoplanus limicola DSM 2279.</title>
        <authorList>
            <consortium name="US DOE Joint Genome Institute (JGI-PGF)"/>
            <person name="Lucas S."/>
            <person name="Copeland A."/>
            <person name="Lapidus A."/>
            <person name="Glavina del Rio T."/>
            <person name="Dalin E."/>
            <person name="Tice H."/>
            <person name="Bruce D."/>
            <person name="Goodwin L."/>
            <person name="Pitluck S."/>
            <person name="Peters L."/>
            <person name="Mikhailova N."/>
            <person name="Lu M."/>
            <person name="Kyrpides N."/>
            <person name="Mavromatis K."/>
            <person name="Ivanova N."/>
            <person name="Markowitz V."/>
            <person name="Cheng J.-F."/>
            <person name="Hugenholtz P."/>
            <person name="Woyke T."/>
            <person name="Wu D."/>
            <person name="Wirth R."/>
            <person name="Brambilla E.-M."/>
            <person name="Klenk H.-P."/>
            <person name="Eisen J.A."/>
        </authorList>
    </citation>
    <scope>NUCLEOTIDE SEQUENCE [LARGE SCALE GENOMIC DNA]</scope>
    <source>
        <strain evidence="2 3">DSM 2279</strain>
    </source>
</reference>
<dbReference type="EMBL" id="CM001436">
    <property type="protein sequence ID" value="EHQ35275.1"/>
    <property type="molecule type" value="Genomic_DNA"/>
</dbReference>
<dbReference type="STRING" id="937775.Metlim_1164"/>
<organism evidence="2 3">
    <name type="scientific">Methanoplanus limicola DSM 2279</name>
    <dbReference type="NCBI Taxonomy" id="937775"/>
    <lineage>
        <taxon>Archaea</taxon>
        <taxon>Methanobacteriati</taxon>
        <taxon>Methanobacteriota</taxon>
        <taxon>Stenosarchaea group</taxon>
        <taxon>Methanomicrobia</taxon>
        <taxon>Methanomicrobiales</taxon>
        <taxon>Methanomicrobiaceae</taxon>
        <taxon>Methanoplanus</taxon>
    </lineage>
</organism>
<keyword evidence="3" id="KW-1185">Reference proteome</keyword>
<name>H1Z0L8_9EURY</name>
<feature type="transmembrane region" description="Helical" evidence="1">
    <location>
        <begin position="32"/>
        <end position="52"/>
    </location>
</feature>
<dbReference type="RefSeq" id="WP_004077026.1">
    <property type="nucleotide sequence ID" value="NZ_CM001436.1"/>
</dbReference>
<proteinExistence type="predicted"/>
<dbReference type="AlphaFoldDB" id="H1Z0L8"/>